<evidence type="ECO:0000313" key="2">
    <source>
        <dbReference type="Proteomes" id="UP001199525"/>
    </source>
</evidence>
<comment type="caution">
    <text evidence="1">The sequence shown here is derived from an EMBL/GenBank/DDBJ whole genome shotgun (WGS) entry which is preliminary data.</text>
</comment>
<evidence type="ECO:0000313" key="1">
    <source>
        <dbReference type="EMBL" id="MCC5602088.1"/>
    </source>
</evidence>
<protein>
    <submittedName>
        <fullName evidence="1">Uncharacterized protein</fullName>
    </submittedName>
</protein>
<reference evidence="1 2" key="1">
    <citation type="journal article" date="2021" name="Microorganisms">
        <title>Genome Evolution of Filamentous Cyanobacterium Nostoc Species: From Facultative Symbiosis to Free Living.</title>
        <authorList>
            <person name="Huo D."/>
            <person name="Li H."/>
            <person name="Cai F."/>
            <person name="Guo X."/>
            <person name="Qiao Z."/>
            <person name="Wang W."/>
            <person name="Yu G."/>
            <person name="Li R."/>
        </authorList>
    </citation>
    <scope>NUCLEOTIDE SEQUENCE [LARGE SCALE GENOMIC DNA]</scope>
    <source>
        <strain evidence="1 2">CHAB 5714</strain>
    </source>
</reference>
<dbReference type="RefSeq" id="WP_229487062.1">
    <property type="nucleotide sequence ID" value="NZ_JAIVFQ010000043.1"/>
</dbReference>
<accession>A0ABS8IDD2</accession>
<dbReference type="Proteomes" id="UP001199525">
    <property type="component" value="Unassembled WGS sequence"/>
</dbReference>
<organism evidence="1 2">
    <name type="scientific">Nostoc favosum CHAB5714</name>
    <dbReference type="NCBI Taxonomy" id="2780399"/>
    <lineage>
        <taxon>Bacteria</taxon>
        <taxon>Bacillati</taxon>
        <taxon>Cyanobacteriota</taxon>
        <taxon>Cyanophyceae</taxon>
        <taxon>Nostocales</taxon>
        <taxon>Nostocaceae</taxon>
        <taxon>Nostoc</taxon>
        <taxon>Nostoc favosum</taxon>
    </lineage>
</organism>
<dbReference type="EMBL" id="JAIVFQ010000043">
    <property type="protein sequence ID" value="MCC5602088.1"/>
    <property type="molecule type" value="Genomic_DNA"/>
</dbReference>
<proteinExistence type="predicted"/>
<name>A0ABS8IDD2_9NOSO</name>
<gene>
    <name evidence="1" type="ORF">LC586_23530</name>
</gene>
<sequence length="52" mass="6033">MLVGAKYTISLIRSELKKGKTLRPYPAVRRSAYAFTLRPHRPLRVFEGEVQM</sequence>
<keyword evidence="2" id="KW-1185">Reference proteome</keyword>